<dbReference type="AlphaFoldDB" id="A0A382TT33"/>
<feature type="non-terminal residue" evidence="1">
    <location>
        <position position="66"/>
    </location>
</feature>
<dbReference type="EMBL" id="UINC01138945">
    <property type="protein sequence ID" value="SVD25199.1"/>
    <property type="molecule type" value="Genomic_DNA"/>
</dbReference>
<sequence>MQVTADPKPLIDREARPNSFKTSHIDSFLDLTGLYKSPETLTSASGYPSFFHVVPYGKCSNNPDRQ</sequence>
<organism evidence="1">
    <name type="scientific">marine metagenome</name>
    <dbReference type="NCBI Taxonomy" id="408172"/>
    <lineage>
        <taxon>unclassified sequences</taxon>
        <taxon>metagenomes</taxon>
        <taxon>ecological metagenomes</taxon>
    </lineage>
</organism>
<gene>
    <name evidence="1" type="ORF">METZ01_LOCUS378053</name>
</gene>
<reference evidence="1" key="1">
    <citation type="submission" date="2018-05" db="EMBL/GenBank/DDBJ databases">
        <authorList>
            <person name="Lanie J.A."/>
            <person name="Ng W.-L."/>
            <person name="Kazmierczak K.M."/>
            <person name="Andrzejewski T.M."/>
            <person name="Davidsen T.M."/>
            <person name="Wayne K.J."/>
            <person name="Tettelin H."/>
            <person name="Glass J.I."/>
            <person name="Rusch D."/>
            <person name="Podicherti R."/>
            <person name="Tsui H.-C.T."/>
            <person name="Winkler M.E."/>
        </authorList>
    </citation>
    <scope>NUCLEOTIDE SEQUENCE</scope>
</reference>
<name>A0A382TT33_9ZZZZ</name>
<evidence type="ECO:0000313" key="1">
    <source>
        <dbReference type="EMBL" id="SVD25199.1"/>
    </source>
</evidence>
<proteinExistence type="predicted"/>
<accession>A0A382TT33</accession>
<protein>
    <submittedName>
        <fullName evidence="1">Uncharacterized protein</fullName>
    </submittedName>
</protein>